<feature type="non-terminal residue" evidence="1">
    <location>
        <position position="1"/>
    </location>
</feature>
<dbReference type="InterPro" id="IPR035069">
    <property type="entry name" value="TTHA1013/TTHA0281-like"/>
</dbReference>
<organism evidence="1">
    <name type="scientific">marine sediment metagenome</name>
    <dbReference type="NCBI Taxonomy" id="412755"/>
    <lineage>
        <taxon>unclassified sequences</taxon>
        <taxon>metagenomes</taxon>
        <taxon>ecological metagenomes</taxon>
    </lineage>
</organism>
<dbReference type="AlphaFoldDB" id="X1HJF3"/>
<evidence type="ECO:0000313" key="1">
    <source>
        <dbReference type="EMBL" id="GAH70266.1"/>
    </source>
</evidence>
<name>X1HJF3_9ZZZZ</name>
<gene>
    <name evidence="1" type="ORF">S03H2_54882</name>
</gene>
<sequence length="126" mass="14009">DRESGSHVFNWEQLTKKGGKIVQGRIPKKIIIDIKIPAIIEQDEFGFFAYSDCPGLKGLIADGKTEEEVSDNFKDASICYIKSLLKHKDPLPLGSTVYVKKTAITKPRTKDVEIPLSLGDKCFKAV</sequence>
<protein>
    <recommendedName>
        <fullName evidence="2">HicB-like antitoxin of toxin-antitoxin system domain-containing protein</fullName>
    </recommendedName>
</protein>
<accession>X1HJF3</accession>
<proteinExistence type="predicted"/>
<dbReference type="EMBL" id="BARU01035021">
    <property type="protein sequence ID" value="GAH70266.1"/>
    <property type="molecule type" value="Genomic_DNA"/>
</dbReference>
<evidence type="ECO:0008006" key="2">
    <source>
        <dbReference type="Google" id="ProtNLM"/>
    </source>
</evidence>
<dbReference type="SUPFAM" id="SSF143100">
    <property type="entry name" value="TTHA1013/TTHA0281-like"/>
    <property type="match status" value="1"/>
</dbReference>
<comment type="caution">
    <text evidence="1">The sequence shown here is derived from an EMBL/GenBank/DDBJ whole genome shotgun (WGS) entry which is preliminary data.</text>
</comment>
<reference evidence="1" key="1">
    <citation type="journal article" date="2014" name="Front. Microbiol.">
        <title>High frequency of phylogenetically diverse reductive dehalogenase-homologous genes in deep subseafloor sedimentary metagenomes.</title>
        <authorList>
            <person name="Kawai M."/>
            <person name="Futagami T."/>
            <person name="Toyoda A."/>
            <person name="Takaki Y."/>
            <person name="Nishi S."/>
            <person name="Hori S."/>
            <person name="Arai W."/>
            <person name="Tsubouchi T."/>
            <person name="Morono Y."/>
            <person name="Uchiyama I."/>
            <person name="Ito T."/>
            <person name="Fujiyama A."/>
            <person name="Inagaki F."/>
            <person name="Takami H."/>
        </authorList>
    </citation>
    <scope>NUCLEOTIDE SEQUENCE</scope>
    <source>
        <strain evidence="1">Expedition CK06-06</strain>
    </source>
</reference>
<dbReference type="Gene3D" id="3.30.160.250">
    <property type="match status" value="1"/>
</dbReference>